<evidence type="ECO:0000256" key="1">
    <source>
        <dbReference type="ARBA" id="ARBA00023015"/>
    </source>
</evidence>
<dbReference type="InterPro" id="IPR028082">
    <property type="entry name" value="Peripla_BP_I"/>
</dbReference>
<dbReference type="PROSITE" id="PS00356">
    <property type="entry name" value="HTH_LACI_1"/>
    <property type="match status" value="1"/>
</dbReference>
<name>A0A602VGL5_SALET</name>
<evidence type="ECO:0000313" key="5">
    <source>
        <dbReference type="EMBL" id="ECT8057124.1"/>
    </source>
</evidence>
<sequence length="533" mass="58408">MATIKDVARLAGVSVATVSRVINDSPKASEASRLAVTSAMESLSYHPNANARALAQQATETLGLVVGDVSDPFFGAMVKAVEQVAYHTGNFLLIGNGYHNEQKERQAIEQLIRHRCAALVVHAKMIPDADLASLMKQIPGMVLINRILPGLEHRCVALDDRYGAWLATRHLIQQGHTRIGYICSNHTISDAEDRLRGYYDALAESHIPANDRLVTFGEPDESGGEQAMTELLGRGRNFTAVACYNDSMANRTSNSIGLVVSTFDGFYFGSLLRRASRQAELHNKQLIVTDGHDTPEREQKAVQMLADRQCDAIILYTRYMDEPAILSLIDATEMPLVIINRNVTQARDRAIFFEQETAAFQAVEYLITQGHRDIACITLPVHTPTGTSRVAGYRKALEKYGIPWQPAKVKYGDYTLTRGYDACRELLEEGVTFSALFACNDDTALGAAKALRQAGLRIPQDVSLFGFDDAPGATWLEPGLSTVYLPIEDMIATAIDQAVRLANSEPVAPIPPFTGTLILRESVAAGPFFQRPA</sequence>
<evidence type="ECO:0000256" key="2">
    <source>
        <dbReference type="ARBA" id="ARBA00023125"/>
    </source>
</evidence>
<dbReference type="Gene3D" id="3.40.50.2300">
    <property type="match status" value="4"/>
</dbReference>
<dbReference type="PRINTS" id="PR00036">
    <property type="entry name" value="HTHLACI"/>
</dbReference>
<dbReference type="InterPro" id="IPR000843">
    <property type="entry name" value="HTH_LacI"/>
</dbReference>
<keyword evidence="3" id="KW-0804">Transcription</keyword>
<gene>
    <name evidence="5" type="ORF">BSD54_06155</name>
</gene>
<dbReference type="GO" id="GO:0003700">
    <property type="term" value="F:DNA-binding transcription factor activity"/>
    <property type="evidence" value="ECO:0007669"/>
    <property type="project" value="TreeGrafter"/>
</dbReference>
<dbReference type="EMBL" id="AAKNZM010000002">
    <property type="protein sequence ID" value="ECT8057124.1"/>
    <property type="molecule type" value="Genomic_DNA"/>
</dbReference>
<dbReference type="AlphaFoldDB" id="A0A602VGL5"/>
<feature type="domain" description="HTH lacI-type" evidence="4">
    <location>
        <begin position="2"/>
        <end position="56"/>
    </location>
</feature>
<dbReference type="PANTHER" id="PTHR30146">
    <property type="entry name" value="LACI-RELATED TRANSCRIPTIONAL REPRESSOR"/>
    <property type="match status" value="1"/>
</dbReference>
<dbReference type="CDD" id="cd06270">
    <property type="entry name" value="PBP1_GalS-like"/>
    <property type="match status" value="1"/>
</dbReference>
<dbReference type="Gene3D" id="1.10.260.40">
    <property type="entry name" value="lambda repressor-like DNA-binding domains"/>
    <property type="match status" value="1"/>
</dbReference>
<dbReference type="PANTHER" id="PTHR30146:SF67">
    <property type="entry name" value="HTH-TYPE TRANSCRIPTIONAL REGULATOR ASCG"/>
    <property type="match status" value="1"/>
</dbReference>
<dbReference type="CDD" id="cd01392">
    <property type="entry name" value="HTH_LacI"/>
    <property type="match status" value="1"/>
</dbReference>
<dbReference type="Pfam" id="PF00532">
    <property type="entry name" value="Peripla_BP_1"/>
    <property type="match status" value="2"/>
</dbReference>
<dbReference type="InterPro" id="IPR010982">
    <property type="entry name" value="Lambda_DNA-bd_dom_sf"/>
</dbReference>
<dbReference type="SMART" id="SM00354">
    <property type="entry name" value="HTH_LACI"/>
    <property type="match status" value="1"/>
</dbReference>
<evidence type="ECO:0000259" key="4">
    <source>
        <dbReference type="PROSITE" id="PS50932"/>
    </source>
</evidence>
<comment type="caution">
    <text evidence="5">The sequence shown here is derived from an EMBL/GenBank/DDBJ whole genome shotgun (WGS) entry which is preliminary data.</text>
</comment>
<dbReference type="SUPFAM" id="SSF53822">
    <property type="entry name" value="Periplasmic binding protein-like I"/>
    <property type="match status" value="2"/>
</dbReference>
<keyword evidence="2 5" id="KW-0238">DNA-binding</keyword>
<accession>A0A602VGL5</accession>
<dbReference type="CDD" id="cd06267">
    <property type="entry name" value="PBP1_LacI_sugar_binding-like"/>
    <property type="match status" value="1"/>
</dbReference>
<dbReference type="FunFam" id="3.40.50.2300:FF:000027">
    <property type="entry name" value="HTH-type transcriptional regulator GalR"/>
    <property type="match status" value="1"/>
</dbReference>
<protein>
    <submittedName>
        <fullName evidence="5">LacI family DNA-binding transcriptional regulator</fullName>
    </submittedName>
</protein>
<dbReference type="SUPFAM" id="SSF47413">
    <property type="entry name" value="lambda repressor-like DNA-binding domains"/>
    <property type="match status" value="1"/>
</dbReference>
<proteinExistence type="predicted"/>
<dbReference type="InterPro" id="IPR001761">
    <property type="entry name" value="Peripla_BP/Lac1_sug-bd_dom"/>
</dbReference>
<dbReference type="GO" id="GO:0000976">
    <property type="term" value="F:transcription cis-regulatory region binding"/>
    <property type="evidence" value="ECO:0007669"/>
    <property type="project" value="TreeGrafter"/>
</dbReference>
<keyword evidence="1" id="KW-0805">Transcription regulation</keyword>
<evidence type="ECO:0000256" key="3">
    <source>
        <dbReference type="ARBA" id="ARBA00023163"/>
    </source>
</evidence>
<reference evidence="5" key="1">
    <citation type="submission" date="2018-07" db="EMBL/GenBank/DDBJ databases">
        <authorList>
            <consortium name="PulseNet: The National Subtyping Network for Foodborne Disease Surveillance"/>
            <person name="Tarr C.L."/>
            <person name="Trees E."/>
            <person name="Katz L.S."/>
            <person name="Carleton-Romer H.A."/>
            <person name="Stroika S."/>
            <person name="Kucerova Z."/>
            <person name="Roache K.F."/>
            <person name="Sabol A.L."/>
            <person name="Besser J."/>
            <person name="Gerner-Smidt P."/>
        </authorList>
    </citation>
    <scope>NUCLEOTIDE SEQUENCE</scope>
    <source>
        <strain evidence="5">2014AM-2563</strain>
    </source>
</reference>
<organism evidence="5">
    <name type="scientific">Salmonella enterica subsp. enterica serovar Kiambu</name>
    <dbReference type="NCBI Taxonomy" id="682797"/>
    <lineage>
        <taxon>Bacteria</taxon>
        <taxon>Pseudomonadati</taxon>
        <taxon>Pseudomonadota</taxon>
        <taxon>Gammaproteobacteria</taxon>
        <taxon>Enterobacterales</taxon>
        <taxon>Enterobacteriaceae</taxon>
        <taxon>Salmonella</taxon>
    </lineage>
</organism>
<dbReference type="PROSITE" id="PS50932">
    <property type="entry name" value="HTH_LACI_2"/>
    <property type="match status" value="1"/>
</dbReference>
<dbReference type="Pfam" id="PF00356">
    <property type="entry name" value="LacI"/>
    <property type="match status" value="1"/>
</dbReference>